<keyword evidence="3" id="KW-1185">Reference proteome</keyword>
<proteinExistence type="predicted"/>
<organism evidence="2 3">
    <name type="scientific">Gloeophyllum trabeum (strain ATCC 11539 / FP-39264 / Madison 617)</name>
    <name type="common">Brown rot fungus</name>
    <dbReference type="NCBI Taxonomy" id="670483"/>
    <lineage>
        <taxon>Eukaryota</taxon>
        <taxon>Fungi</taxon>
        <taxon>Dikarya</taxon>
        <taxon>Basidiomycota</taxon>
        <taxon>Agaricomycotina</taxon>
        <taxon>Agaricomycetes</taxon>
        <taxon>Gloeophyllales</taxon>
        <taxon>Gloeophyllaceae</taxon>
        <taxon>Gloeophyllum</taxon>
    </lineage>
</organism>
<dbReference type="AlphaFoldDB" id="S7PPP7"/>
<feature type="compositionally biased region" description="Low complexity" evidence="1">
    <location>
        <begin position="218"/>
        <end position="241"/>
    </location>
</feature>
<dbReference type="GeneID" id="19304842"/>
<sequence length="320" mass="35206">MHGFANTDLYRSQKAYLLVELHDVAESLGLKSAVYVFGLPHEFRDYGKPSYLVSVQWRKVTAPEGNPEYGDLVPLPLRFSPLPHRPARVRAGGWWWGAHERRRRARLRRRAPGASALSSSYPPAHMTGASGHQAAVGSPPSAHHHRHQQAGRVHTEQDRTGGAAAPREHGQRSPSEPWSLVDAPSRASSVSSASTYYVLASPRQRHVPYDDKSATAGSPPSSRRFFQRSASSANAGHSGAAPAPPPTTQADAGHVRKPFYQRLFNMNSGGRERRGDGVSGGVDEKEKKKTTADGEQEGQEREAEKRRGRRLLRRNNTARV</sequence>
<dbReference type="KEGG" id="gtr:GLOTRDRAFT_141657"/>
<name>S7PPP7_GLOTA</name>
<protein>
    <submittedName>
        <fullName evidence="2">Uncharacterized protein</fullName>
    </submittedName>
</protein>
<accession>S7PPP7</accession>
<dbReference type="EMBL" id="KB469565">
    <property type="protein sequence ID" value="EPQ49846.1"/>
    <property type="molecule type" value="Genomic_DNA"/>
</dbReference>
<evidence type="ECO:0000313" key="2">
    <source>
        <dbReference type="EMBL" id="EPQ49846.1"/>
    </source>
</evidence>
<dbReference type="HOGENOM" id="CLU_868937_0_0_1"/>
<feature type="region of interest" description="Disordered" evidence="1">
    <location>
        <begin position="106"/>
        <end position="184"/>
    </location>
</feature>
<evidence type="ECO:0000256" key="1">
    <source>
        <dbReference type="SAM" id="MobiDB-lite"/>
    </source>
</evidence>
<gene>
    <name evidence="2" type="ORF">GLOTRDRAFT_141657</name>
</gene>
<dbReference type="Proteomes" id="UP000030669">
    <property type="component" value="Unassembled WGS sequence"/>
</dbReference>
<feature type="region of interest" description="Disordered" evidence="1">
    <location>
        <begin position="208"/>
        <end position="320"/>
    </location>
</feature>
<reference evidence="2 3" key="1">
    <citation type="journal article" date="2012" name="Science">
        <title>The Paleozoic origin of enzymatic lignin decomposition reconstructed from 31 fungal genomes.</title>
        <authorList>
            <person name="Floudas D."/>
            <person name="Binder M."/>
            <person name="Riley R."/>
            <person name="Barry K."/>
            <person name="Blanchette R.A."/>
            <person name="Henrissat B."/>
            <person name="Martinez A.T."/>
            <person name="Otillar R."/>
            <person name="Spatafora J.W."/>
            <person name="Yadav J.S."/>
            <person name="Aerts A."/>
            <person name="Benoit I."/>
            <person name="Boyd A."/>
            <person name="Carlson A."/>
            <person name="Copeland A."/>
            <person name="Coutinho P.M."/>
            <person name="de Vries R.P."/>
            <person name="Ferreira P."/>
            <person name="Findley K."/>
            <person name="Foster B."/>
            <person name="Gaskell J."/>
            <person name="Glotzer D."/>
            <person name="Gorecki P."/>
            <person name="Heitman J."/>
            <person name="Hesse C."/>
            <person name="Hori C."/>
            <person name="Igarashi K."/>
            <person name="Jurgens J.A."/>
            <person name="Kallen N."/>
            <person name="Kersten P."/>
            <person name="Kohler A."/>
            <person name="Kuees U."/>
            <person name="Kumar T.K.A."/>
            <person name="Kuo A."/>
            <person name="LaButti K."/>
            <person name="Larrondo L.F."/>
            <person name="Lindquist E."/>
            <person name="Ling A."/>
            <person name="Lombard V."/>
            <person name="Lucas S."/>
            <person name="Lundell T."/>
            <person name="Martin R."/>
            <person name="McLaughlin D.J."/>
            <person name="Morgenstern I."/>
            <person name="Morin E."/>
            <person name="Murat C."/>
            <person name="Nagy L.G."/>
            <person name="Nolan M."/>
            <person name="Ohm R.A."/>
            <person name="Patyshakuliyeva A."/>
            <person name="Rokas A."/>
            <person name="Ruiz-Duenas F.J."/>
            <person name="Sabat G."/>
            <person name="Salamov A."/>
            <person name="Samejima M."/>
            <person name="Schmutz J."/>
            <person name="Slot J.C."/>
            <person name="St John F."/>
            <person name="Stenlid J."/>
            <person name="Sun H."/>
            <person name="Sun S."/>
            <person name="Syed K."/>
            <person name="Tsang A."/>
            <person name="Wiebenga A."/>
            <person name="Young D."/>
            <person name="Pisabarro A."/>
            <person name="Eastwood D.C."/>
            <person name="Martin F."/>
            <person name="Cullen D."/>
            <person name="Grigoriev I.V."/>
            <person name="Hibbett D.S."/>
        </authorList>
    </citation>
    <scope>NUCLEOTIDE SEQUENCE [LARGE SCALE GENOMIC DNA]</scope>
    <source>
        <strain evidence="2 3">ATCC 11539</strain>
    </source>
</reference>
<dbReference type="RefSeq" id="XP_007871698.1">
    <property type="nucleotide sequence ID" value="XM_007873507.1"/>
</dbReference>
<evidence type="ECO:0000313" key="3">
    <source>
        <dbReference type="Proteomes" id="UP000030669"/>
    </source>
</evidence>
<feature type="compositionally biased region" description="Basic and acidic residues" evidence="1">
    <location>
        <begin position="270"/>
        <end position="305"/>
    </location>
</feature>